<name>A0ABZ1SWU9_9ACTN</name>
<sequence length="188" mass="21222">MTTINRGTLLELVRNRPLLAAELLGDAFATGDEEPAGGKALLWRFPSQDHMSQDRMSQDHVGPDHMSPDHMSEDGPVLAARYREIVADARRARAHRAEAVLAGLIAFLRARVREDLDQARRNADAGEPGSHKLERDLAAKRSRLDYLESVLVKELYLAIEEHAQAEHLLRLEASAYNWHADYQEAWRP</sequence>
<reference evidence="2" key="1">
    <citation type="submission" date="2022-10" db="EMBL/GenBank/DDBJ databases">
        <title>The complete genomes of actinobacterial strains from the NBC collection.</title>
        <authorList>
            <person name="Joergensen T.S."/>
            <person name="Alvarez Arevalo M."/>
            <person name="Sterndorff E.B."/>
            <person name="Faurdal D."/>
            <person name="Vuksanovic O."/>
            <person name="Mourched A.-S."/>
            <person name="Charusanti P."/>
            <person name="Shaw S."/>
            <person name="Blin K."/>
            <person name="Weber T."/>
        </authorList>
    </citation>
    <scope>NUCLEOTIDE SEQUENCE</scope>
    <source>
        <strain evidence="2">NBC_00254</strain>
    </source>
</reference>
<protein>
    <submittedName>
        <fullName evidence="2">Uncharacterized protein</fullName>
    </submittedName>
</protein>
<evidence type="ECO:0000313" key="2">
    <source>
        <dbReference type="EMBL" id="WUP77171.1"/>
    </source>
</evidence>
<proteinExistence type="predicted"/>
<gene>
    <name evidence="2" type="ORF">OG913_09235</name>
</gene>
<dbReference type="RefSeq" id="WP_328710170.1">
    <property type="nucleotide sequence ID" value="NZ_CP108085.1"/>
</dbReference>
<feature type="region of interest" description="Disordered" evidence="1">
    <location>
        <begin position="52"/>
        <end position="71"/>
    </location>
</feature>
<keyword evidence="3" id="KW-1185">Reference proteome</keyword>
<evidence type="ECO:0000313" key="3">
    <source>
        <dbReference type="Proteomes" id="UP001432011"/>
    </source>
</evidence>
<organism evidence="2 3">
    <name type="scientific">Microbispora hainanensis</name>
    <dbReference type="NCBI Taxonomy" id="568844"/>
    <lineage>
        <taxon>Bacteria</taxon>
        <taxon>Bacillati</taxon>
        <taxon>Actinomycetota</taxon>
        <taxon>Actinomycetes</taxon>
        <taxon>Streptosporangiales</taxon>
        <taxon>Streptosporangiaceae</taxon>
        <taxon>Microbispora</taxon>
    </lineage>
</organism>
<dbReference type="Proteomes" id="UP001432011">
    <property type="component" value="Chromosome"/>
</dbReference>
<accession>A0ABZ1SWU9</accession>
<dbReference type="EMBL" id="CP108085">
    <property type="protein sequence ID" value="WUP77171.1"/>
    <property type="molecule type" value="Genomic_DNA"/>
</dbReference>
<evidence type="ECO:0000256" key="1">
    <source>
        <dbReference type="SAM" id="MobiDB-lite"/>
    </source>
</evidence>